<protein>
    <submittedName>
        <fullName evidence="2">Uncharacterized protein</fullName>
    </submittedName>
</protein>
<accession>A0ABS7FVD7</accession>
<comment type="caution">
    <text evidence="2">The sequence shown here is derived from an EMBL/GenBank/DDBJ whole genome shotgun (WGS) entry which is preliminary data.</text>
</comment>
<dbReference type="PROSITE" id="PS51257">
    <property type="entry name" value="PROKAR_LIPOPROTEIN"/>
    <property type="match status" value="1"/>
</dbReference>
<feature type="signal peptide" evidence="1">
    <location>
        <begin position="1"/>
        <end position="28"/>
    </location>
</feature>
<name>A0ABS7FVD7_9ACTN</name>
<evidence type="ECO:0000313" key="2">
    <source>
        <dbReference type="EMBL" id="MBW8484384.1"/>
    </source>
</evidence>
<sequence length="109" mass="11467">MRHAMAVFFFAFFAVCGCLSFAEAPAPAGGPPPVADVHDRSSERDALPREAIVQLAPQAIPGVRNPRRAVLPIAPPPRAARPGPAVAAALAAPRRAPRDIAALLQIFRC</sequence>
<evidence type="ECO:0000313" key="3">
    <source>
        <dbReference type="Proteomes" id="UP000774570"/>
    </source>
</evidence>
<dbReference type="RefSeq" id="WP_220167615.1">
    <property type="nucleotide sequence ID" value="NZ_JAIBOA010000011.1"/>
</dbReference>
<keyword evidence="1" id="KW-0732">Signal</keyword>
<dbReference type="EMBL" id="JAIBOA010000011">
    <property type="protein sequence ID" value="MBW8484384.1"/>
    <property type="molecule type" value="Genomic_DNA"/>
</dbReference>
<organism evidence="2 3">
    <name type="scientific">Actinomadura parmotrematis</name>
    <dbReference type="NCBI Taxonomy" id="2864039"/>
    <lineage>
        <taxon>Bacteria</taxon>
        <taxon>Bacillati</taxon>
        <taxon>Actinomycetota</taxon>
        <taxon>Actinomycetes</taxon>
        <taxon>Streptosporangiales</taxon>
        <taxon>Thermomonosporaceae</taxon>
        <taxon>Actinomadura</taxon>
    </lineage>
</organism>
<gene>
    <name evidence="2" type="ORF">K1Y72_18520</name>
</gene>
<feature type="chain" id="PRO_5045644364" evidence="1">
    <location>
        <begin position="29"/>
        <end position="109"/>
    </location>
</feature>
<keyword evidence="3" id="KW-1185">Reference proteome</keyword>
<dbReference type="Proteomes" id="UP000774570">
    <property type="component" value="Unassembled WGS sequence"/>
</dbReference>
<proteinExistence type="predicted"/>
<reference evidence="2 3" key="1">
    <citation type="submission" date="2021-07" db="EMBL/GenBank/DDBJ databases">
        <title>Actinomadura sp. PM05-2 isolated from lichen.</title>
        <authorList>
            <person name="Somphong A."/>
            <person name="Phongsopitanun W."/>
            <person name="Tanasupawat S."/>
            <person name="Peongsungnone V."/>
        </authorList>
    </citation>
    <scope>NUCLEOTIDE SEQUENCE [LARGE SCALE GENOMIC DNA]</scope>
    <source>
        <strain evidence="2 3">PM05-2</strain>
    </source>
</reference>
<evidence type="ECO:0000256" key="1">
    <source>
        <dbReference type="SAM" id="SignalP"/>
    </source>
</evidence>